<dbReference type="OrthoDB" id="20507at2759"/>
<feature type="domain" description="G patch" evidence="1">
    <location>
        <begin position="76"/>
        <end position="149"/>
    </location>
</feature>
<name>B6K0X0_SCHJY</name>
<gene>
    <name evidence="3" type="primary">gpl1</name>
    <name evidence="2" type="ORF">SJAG_02688</name>
</gene>
<dbReference type="JaponicusDB" id="SJAG_02688">
    <property type="gene designation" value="gpl1"/>
</dbReference>
<dbReference type="InterPro" id="IPR011666">
    <property type="entry name" value="DUF1604"/>
</dbReference>
<dbReference type="GO" id="GO:0005681">
    <property type="term" value="C:spliceosomal complex"/>
    <property type="evidence" value="ECO:0007669"/>
    <property type="project" value="EnsemblFungi"/>
</dbReference>
<dbReference type="AlphaFoldDB" id="B6K0X0"/>
<dbReference type="OMA" id="MIQFVRK"/>
<dbReference type="PANTHER" id="PTHR13384">
    <property type="entry name" value="G PATCH DOMAIN-CONTAINING PROTEIN 1"/>
    <property type="match status" value="1"/>
</dbReference>
<dbReference type="HOGENOM" id="CLU_008613_3_0_1"/>
<proteinExistence type="predicted"/>
<dbReference type="eggNOG" id="KOG2138">
    <property type="taxonomic scope" value="Eukaryota"/>
</dbReference>
<protein>
    <submittedName>
        <fullName evidence="2">RNA-binding protein</fullName>
    </submittedName>
</protein>
<dbReference type="RefSeq" id="XP_002173884.1">
    <property type="nucleotide sequence ID" value="XM_002173848.1"/>
</dbReference>
<evidence type="ECO:0000313" key="4">
    <source>
        <dbReference type="Proteomes" id="UP000001744"/>
    </source>
</evidence>
<dbReference type="GeneID" id="7051067"/>
<dbReference type="GO" id="GO:0005634">
    <property type="term" value="C:nucleus"/>
    <property type="evidence" value="ECO:0000318"/>
    <property type="project" value="GO_Central"/>
</dbReference>
<dbReference type="Proteomes" id="UP000001744">
    <property type="component" value="Unassembled WGS sequence"/>
</dbReference>
<accession>B6K0X0</accession>
<evidence type="ECO:0000313" key="3">
    <source>
        <dbReference type="JaponicusDB" id="SJAG_02688"/>
    </source>
</evidence>
<dbReference type="PANTHER" id="PTHR13384:SF19">
    <property type="entry name" value="G PATCH DOMAIN-CONTAINING PROTEIN 1"/>
    <property type="match status" value="1"/>
</dbReference>
<reference evidence="2 4" key="1">
    <citation type="journal article" date="2011" name="Science">
        <title>Comparative functional genomics of the fission yeasts.</title>
        <authorList>
            <person name="Rhind N."/>
            <person name="Chen Z."/>
            <person name="Yassour M."/>
            <person name="Thompson D.A."/>
            <person name="Haas B.J."/>
            <person name="Habib N."/>
            <person name="Wapinski I."/>
            <person name="Roy S."/>
            <person name="Lin M.F."/>
            <person name="Heiman D.I."/>
            <person name="Young S.K."/>
            <person name="Furuya K."/>
            <person name="Guo Y."/>
            <person name="Pidoux A."/>
            <person name="Chen H.M."/>
            <person name="Robbertse B."/>
            <person name="Goldberg J.M."/>
            <person name="Aoki K."/>
            <person name="Bayne E.H."/>
            <person name="Berlin A.M."/>
            <person name="Desjardins C.A."/>
            <person name="Dobbs E."/>
            <person name="Dukaj L."/>
            <person name="Fan L."/>
            <person name="FitzGerald M.G."/>
            <person name="French C."/>
            <person name="Gujja S."/>
            <person name="Hansen K."/>
            <person name="Keifenheim D."/>
            <person name="Levin J.Z."/>
            <person name="Mosher R.A."/>
            <person name="Mueller C.A."/>
            <person name="Pfiffner J."/>
            <person name="Priest M."/>
            <person name="Russ C."/>
            <person name="Smialowska A."/>
            <person name="Swoboda P."/>
            <person name="Sykes S.M."/>
            <person name="Vaughn M."/>
            <person name="Vengrova S."/>
            <person name="Yoder R."/>
            <person name="Zeng Q."/>
            <person name="Allshire R."/>
            <person name="Baulcombe D."/>
            <person name="Birren B.W."/>
            <person name="Brown W."/>
            <person name="Ekwall K."/>
            <person name="Kellis M."/>
            <person name="Leatherwood J."/>
            <person name="Levin H."/>
            <person name="Margalit H."/>
            <person name="Martienssen R."/>
            <person name="Nieduszynski C.A."/>
            <person name="Spatafora J.W."/>
            <person name="Friedman N."/>
            <person name="Dalgaard J.Z."/>
            <person name="Baumann P."/>
            <person name="Niki H."/>
            <person name="Regev A."/>
            <person name="Nusbaum C."/>
        </authorList>
    </citation>
    <scope>NUCLEOTIDE SEQUENCE [LARGE SCALE GENOMIC DNA]</scope>
    <source>
        <strain evidence="4">yFS275 / FY16936</strain>
    </source>
</reference>
<dbReference type="GO" id="GO:0030674">
    <property type="term" value="F:protein-macromolecule adaptor activity"/>
    <property type="evidence" value="ECO:0007669"/>
    <property type="project" value="EnsemblFungi"/>
</dbReference>
<organism evidence="2 4">
    <name type="scientific">Schizosaccharomyces japonicus (strain yFS275 / FY16936)</name>
    <name type="common">Fission yeast</name>
    <dbReference type="NCBI Taxonomy" id="402676"/>
    <lineage>
        <taxon>Eukaryota</taxon>
        <taxon>Fungi</taxon>
        <taxon>Dikarya</taxon>
        <taxon>Ascomycota</taxon>
        <taxon>Taphrinomycotina</taxon>
        <taxon>Schizosaccharomycetes</taxon>
        <taxon>Schizosaccharomycetales</taxon>
        <taxon>Schizosaccharomycetaceae</taxon>
        <taxon>Schizosaccharomyces</taxon>
    </lineage>
</organism>
<dbReference type="VEuPathDB" id="FungiDB:SJAG_02688"/>
<dbReference type="GO" id="GO:0045292">
    <property type="term" value="P:mRNA cis splicing, via spliceosome"/>
    <property type="evidence" value="ECO:0007669"/>
    <property type="project" value="EnsemblFungi"/>
</dbReference>
<evidence type="ECO:0000313" key="2">
    <source>
        <dbReference type="EMBL" id="EEB07591.1"/>
    </source>
</evidence>
<keyword evidence="4" id="KW-1185">Reference proteome</keyword>
<dbReference type="EMBL" id="KE651166">
    <property type="protein sequence ID" value="EEB07591.1"/>
    <property type="molecule type" value="Genomic_DNA"/>
</dbReference>
<evidence type="ECO:0000259" key="1">
    <source>
        <dbReference type="Pfam" id="PF07713"/>
    </source>
</evidence>
<dbReference type="GO" id="GO:0003723">
    <property type="term" value="F:RNA binding"/>
    <property type="evidence" value="ECO:0000318"/>
    <property type="project" value="GO_Central"/>
</dbReference>
<dbReference type="STRING" id="402676.B6K0X0"/>
<sequence length="563" mass="63643">MTRIHHQNPKRTKTTLSCCADHRPFCYLCLSFTEFMIMNSLRKRSLPTSEDFPYIVYGVPLAPKHAVYQQYGSHPPSWLQEARDESGRKRFHGAFTGGFSAGYFNTVGSKEGWTPSSWSSSRTNRASVANAPTLEDIMDEEDLADRDASLQFIPRQPTINSACSLDDPLLRELTTSSNSFCGEKLLRQMGWNGQTFVGRRDIPVFPQDMHAYHGLGYAEDKTIQRVKATRIQSNVLRKRDPDISLGALNNEEEEDADIYDTGPPINVHYDKALTIKKPKPVLSNSLPTIRHAFIKKKSKSNVSLVSTKGEKKVQAAESTLFPGFVTRAKPFMLSITSHSTLPDIPADWQPKYLRYQKLKCSSASESLPIKELRADERGRRLEGDLNTHEKAHKVNSQNSDWRLIDSKTAQLASERPDHPYEDERKPLYDKFLQAHLQDDSSLLSGMSAVLLSEFMQTASLYRPLSAIMGNRFVSATMSKSDESKQLPTTDAPPKKFLEPSRIVTEFIPESLLCKRFGVPLPNNAKVIKTSEAKRLEPTIMSYEEEQLQQERPQDSIYEAIFGN</sequence>
<dbReference type="Pfam" id="PF07713">
    <property type="entry name" value="DUF1604"/>
    <property type="match status" value="1"/>
</dbReference>